<evidence type="ECO:0008006" key="4">
    <source>
        <dbReference type="Google" id="ProtNLM"/>
    </source>
</evidence>
<accession>A0A815IQR7</accession>
<dbReference type="SUPFAM" id="SSF53187">
    <property type="entry name" value="Zn-dependent exopeptidases"/>
    <property type="match status" value="1"/>
</dbReference>
<dbReference type="InterPro" id="IPR036264">
    <property type="entry name" value="Bact_exopeptidase_dim_dom"/>
</dbReference>
<evidence type="ECO:0000313" key="2">
    <source>
        <dbReference type="EMBL" id="CAF1371894.1"/>
    </source>
</evidence>
<protein>
    <recommendedName>
        <fullName evidence="4">Amidohydrolase</fullName>
    </recommendedName>
</protein>
<dbReference type="SUPFAM" id="SSF55031">
    <property type="entry name" value="Bacterial exopeptidase dimerisation domain"/>
    <property type="match status" value="1"/>
</dbReference>
<feature type="binding site" evidence="1">
    <location>
        <position position="181"/>
    </location>
    <ligand>
        <name>Mn(2+)</name>
        <dbReference type="ChEBI" id="CHEBI:29035"/>
        <label>2</label>
    </ligand>
</feature>
<organism evidence="2 3">
    <name type="scientific">Rotaria sordida</name>
    <dbReference type="NCBI Taxonomy" id="392033"/>
    <lineage>
        <taxon>Eukaryota</taxon>
        <taxon>Metazoa</taxon>
        <taxon>Spiralia</taxon>
        <taxon>Gnathifera</taxon>
        <taxon>Rotifera</taxon>
        <taxon>Eurotatoria</taxon>
        <taxon>Bdelloidea</taxon>
        <taxon>Philodinida</taxon>
        <taxon>Philodinidae</taxon>
        <taxon>Rotaria</taxon>
    </lineage>
</organism>
<gene>
    <name evidence="2" type="ORF">ZHD862_LOCUS31642</name>
</gene>
<comment type="cofactor">
    <cofactor evidence="1">
        <name>Mn(2+)</name>
        <dbReference type="ChEBI" id="CHEBI:29035"/>
    </cofactor>
    <text evidence="1">The Mn(2+) ion enhances activity.</text>
</comment>
<keyword evidence="1" id="KW-0464">Manganese</keyword>
<feature type="binding site" evidence="1">
    <location>
        <position position="241"/>
    </location>
    <ligand>
        <name>Mn(2+)</name>
        <dbReference type="ChEBI" id="CHEBI:29035"/>
        <label>2</label>
    </ligand>
</feature>
<feature type="binding site" evidence="1">
    <location>
        <position position="436"/>
    </location>
    <ligand>
        <name>Mn(2+)</name>
        <dbReference type="ChEBI" id="CHEBI:29035"/>
        <label>2</label>
    </ligand>
</feature>
<dbReference type="Gene3D" id="3.40.630.10">
    <property type="entry name" value="Zn peptidases"/>
    <property type="match status" value="1"/>
</dbReference>
<evidence type="ECO:0000256" key="1">
    <source>
        <dbReference type="PIRSR" id="PIRSR005962-1"/>
    </source>
</evidence>
<proteinExistence type="predicted"/>
<reference evidence="2" key="1">
    <citation type="submission" date="2021-02" db="EMBL/GenBank/DDBJ databases">
        <authorList>
            <person name="Nowell W R."/>
        </authorList>
    </citation>
    <scope>NUCLEOTIDE SEQUENCE</scope>
</reference>
<dbReference type="InterPro" id="IPR017439">
    <property type="entry name" value="Amidohydrolase"/>
</dbReference>
<name>A0A815IQR7_9BILA</name>
<dbReference type="PANTHER" id="PTHR11014">
    <property type="entry name" value="PEPTIDASE M20 FAMILY MEMBER"/>
    <property type="match status" value="1"/>
</dbReference>
<keyword evidence="1" id="KW-0479">Metal-binding</keyword>
<dbReference type="GO" id="GO:0046872">
    <property type="term" value="F:metal ion binding"/>
    <property type="evidence" value="ECO:0007669"/>
    <property type="project" value="UniProtKB-KW"/>
</dbReference>
<dbReference type="PIRSF" id="PIRSF005962">
    <property type="entry name" value="Pept_M20D_amidohydro"/>
    <property type="match status" value="1"/>
</dbReference>
<dbReference type="InterPro" id="IPR002933">
    <property type="entry name" value="Peptidase_M20"/>
</dbReference>
<dbReference type="Gene3D" id="3.30.70.360">
    <property type="match status" value="1"/>
</dbReference>
<dbReference type="Proteomes" id="UP000663864">
    <property type="component" value="Unassembled WGS sequence"/>
</dbReference>
<feature type="binding site" evidence="1">
    <location>
        <position position="214"/>
    </location>
    <ligand>
        <name>Mn(2+)</name>
        <dbReference type="ChEBI" id="CHEBI:29035"/>
        <label>2</label>
    </ligand>
</feature>
<dbReference type="EMBL" id="CAJNOT010003229">
    <property type="protein sequence ID" value="CAF1371894.1"/>
    <property type="molecule type" value="Genomic_DNA"/>
</dbReference>
<dbReference type="Pfam" id="PF01546">
    <property type="entry name" value="Peptidase_M20"/>
    <property type="match status" value="1"/>
</dbReference>
<dbReference type="GO" id="GO:0016787">
    <property type="term" value="F:hydrolase activity"/>
    <property type="evidence" value="ECO:0007669"/>
    <property type="project" value="InterPro"/>
</dbReference>
<feature type="binding site" evidence="1">
    <location>
        <position position="179"/>
    </location>
    <ligand>
        <name>Mn(2+)</name>
        <dbReference type="ChEBI" id="CHEBI:29035"/>
        <label>2</label>
    </ligand>
</feature>
<evidence type="ECO:0000313" key="3">
    <source>
        <dbReference type="Proteomes" id="UP000663864"/>
    </source>
</evidence>
<dbReference type="PANTHER" id="PTHR11014:SF169">
    <property type="entry name" value="CLAN MH, FAMILY M20, PEPTIDASE T-LIKE METALLOPEPTIDASE"/>
    <property type="match status" value="1"/>
</dbReference>
<dbReference type="NCBIfam" id="TIGR01891">
    <property type="entry name" value="amidohydrolases"/>
    <property type="match status" value="1"/>
</dbReference>
<dbReference type="SUPFAM" id="SSF54427">
    <property type="entry name" value="NTF2-like"/>
    <property type="match status" value="1"/>
</dbReference>
<dbReference type="InterPro" id="IPR032710">
    <property type="entry name" value="NTF2-like_dom_sf"/>
</dbReference>
<dbReference type="AlphaFoldDB" id="A0A815IQR7"/>
<sequence length="466" mass="50714">MGCGSSRIECSWCTAPSSGRCIKATGRKAKWTAAGLFKLEDGKITLFIKEWDKLAMWKQLGFPLEEATTIDINAIASLFTTRPSLMNTSLDTIRHYLHANAELSGKEKLTVTSIVGWLQEAGANRIITGLGGHGVAGVFSGSKTGPRVMLRAELDALPITEKKDGREWRSQNEHVAHSCGHDGHMTILLGIAKKLAYTPPACGEVVLLFQPAEETGAGARAVIESEKFDASLHPDVAYALHNQPGRPFGEVSIREGSFACASRGMIIKLHGYCSHAAHPEQGLSPVHAMCRLLEALEQLPQSLPTSKDLRLVTAVHAQLGEVTFGTTPGEAIVMVTLRTATDVLMQPLVKAAHDLIERVTQEAGLTYDIEFRDIFAAVINDQQATTDVIHCAQKCGKMLTLLEATNRWSEDFGVYSTVCRCAMFLLGAGETARVLHDSAYDFPDALIEHGVEMFWALLNEQQSFAD</sequence>
<comment type="caution">
    <text evidence="2">The sequence shown here is derived from an EMBL/GenBank/DDBJ whole genome shotgun (WGS) entry which is preliminary data.</text>
</comment>
<dbReference type="Gene3D" id="3.10.450.50">
    <property type="match status" value="1"/>
</dbReference>